<name>B9LU68_HALLT</name>
<dbReference type="Pfam" id="PF25991">
    <property type="entry name" value="KhtT_N"/>
    <property type="match status" value="1"/>
</dbReference>
<dbReference type="GO" id="GO:0008324">
    <property type="term" value="F:monoatomic cation transmembrane transporter activity"/>
    <property type="evidence" value="ECO:0007669"/>
    <property type="project" value="InterPro"/>
</dbReference>
<reference evidence="2 3" key="1">
    <citation type="journal article" date="2016" name="Stand. Genomic Sci.">
        <title>Complete genome sequence of the Antarctic Halorubrum lacusprofundi type strain ACAM 34.</title>
        <authorList>
            <person name="Anderson I.J."/>
            <person name="DasSarma P."/>
            <person name="Lucas S."/>
            <person name="Copeland A."/>
            <person name="Lapidus A."/>
            <person name="Del Rio T.G."/>
            <person name="Tice H."/>
            <person name="Dalin E."/>
            <person name="Bruce D.C."/>
            <person name="Goodwin L."/>
            <person name="Pitluck S."/>
            <person name="Sims D."/>
            <person name="Brettin T.S."/>
            <person name="Detter J.C."/>
            <person name="Han C.S."/>
            <person name="Larimer F."/>
            <person name="Hauser L."/>
            <person name="Land M."/>
            <person name="Ivanova N."/>
            <person name="Richardson P."/>
            <person name="Cavicchioli R."/>
            <person name="DasSarma S."/>
            <person name="Woese C.R."/>
            <person name="Kyrpides N.C."/>
        </authorList>
    </citation>
    <scope>NUCLEOTIDE SEQUENCE [LARGE SCALE GENOMIC DNA]</scope>
    <source>
        <strain evidence="3">ATCC 49239 / DSM 5036 / JCM 8891 / ACAM 34</strain>
    </source>
</reference>
<dbReference type="InterPro" id="IPR006037">
    <property type="entry name" value="RCK_C"/>
</dbReference>
<evidence type="ECO:0000313" key="3">
    <source>
        <dbReference type="Proteomes" id="UP000000740"/>
    </source>
</evidence>
<dbReference type="RefSeq" id="WP_015911372.1">
    <property type="nucleotide sequence ID" value="NC_012029.1"/>
</dbReference>
<dbReference type="AlphaFoldDB" id="B9LU68"/>
<keyword evidence="3" id="KW-1185">Reference proteome</keyword>
<evidence type="ECO:0000313" key="2">
    <source>
        <dbReference type="EMBL" id="ACM58262.1"/>
    </source>
</evidence>
<dbReference type="InterPro" id="IPR026278">
    <property type="entry name" value="KhtT"/>
</dbReference>
<dbReference type="HOGENOM" id="CLU_116143_0_0_2"/>
<protein>
    <recommendedName>
        <fullName evidence="1">RCK C-terminal domain-containing protein</fullName>
    </recommendedName>
</protein>
<dbReference type="Gene3D" id="3.30.70.1450">
    <property type="entry name" value="Regulator of K+ conductance, C-terminal domain"/>
    <property type="match status" value="1"/>
</dbReference>
<dbReference type="PROSITE" id="PS51202">
    <property type="entry name" value="RCK_C"/>
    <property type="match status" value="1"/>
</dbReference>
<proteinExistence type="predicted"/>
<dbReference type="PIRSF" id="PIRSF005028">
    <property type="entry name" value="KhtT"/>
    <property type="match status" value="1"/>
</dbReference>
<dbReference type="EMBL" id="CP001365">
    <property type="protein sequence ID" value="ACM58262.1"/>
    <property type="molecule type" value="Genomic_DNA"/>
</dbReference>
<dbReference type="InterPro" id="IPR058776">
    <property type="entry name" value="KhtT-like_N"/>
</dbReference>
<dbReference type="InterPro" id="IPR036721">
    <property type="entry name" value="RCK_C_sf"/>
</dbReference>
<feature type="domain" description="RCK C-terminal" evidence="1">
    <location>
        <begin position="78"/>
        <end position="162"/>
    </location>
</feature>
<dbReference type="GeneID" id="7400898"/>
<sequence>MPLEVRERDIPGVGMRYEIDLDDHQTVMVLLHTNGRREIYYRDTQKSDDFERVFSLSDTQARALGLFLVGAYYQPIATKFGQESSSGRYVDWYAVDSRSPLDGVQRETVPFTDEYGVTLLAVERDDAVHSTIDDAFTFAAGDSLIVLGTDGQHNDFARFAYDG</sequence>
<dbReference type="GO" id="GO:0006813">
    <property type="term" value="P:potassium ion transport"/>
    <property type="evidence" value="ECO:0007669"/>
    <property type="project" value="InterPro"/>
</dbReference>
<evidence type="ECO:0000259" key="1">
    <source>
        <dbReference type="PROSITE" id="PS51202"/>
    </source>
</evidence>
<dbReference type="eggNOG" id="arCOG01970">
    <property type="taxonomic scope" value="Archaea"/>
</dbReference>
<dbReference type="SUPFAM" id="SSF116726">
    <property type="entry name" value="TrkA C-terminal domain-like"/>
    <property type="match status" value="1"/>
</dbReference>
<dbReference type="KEGG" id="hla:Hlac_2691"/>
<gene>
    <name evidence="2" type="ordered locus">Hlac_2691</name>
</gene>
<accession>B9LU68</accession>
<dbReference type="Proteomes" id="UP000000740">
    <property type="component" value="Chromosome 1"/>
</dbReference>
<organism evidence="2 3">
    <name type="scientific">Halorubrum lacusprofundi (strain ATCC 49239 / DSM 5036 / JCM 8891 / ACAM 34)</name>
    <dbReference type="NCBI Taxonomy" id="416348"/>
    <lineage>
        <taxon>Archaea</taxon>
        <taxon>Methanobacteriati</taxon>
        <taxon>Methanobacteriota</taxon>
        <taxon>Stenosarchaea group</taxon>
        <taxon>Halobacteria</taxon>
        <taxon>Halobacteriales</taxon>
        <taxon>Haloferacaceae</taxon>
        <taxon>Halorubrum</taxon>
    </lineage>
</organism>